<accession>A0A8X6YT26</accession>
<comment type="caution">
    <text evidence="1">The sequence shown here is derived from an EMBL/GenBank/DDBJ whole genome shotgun (WGS) entry which is preliminary data.</text>
</comment>
<sequence>MQWGVLLEERFRGIGPCLWLWHHNVEPKYLEPPTIPLNDRTPDTIAGYANPTVTPELFNIIVITEWGFSSA</sequence>
<keyword evidence="2" id="KW-1185">Reference proteome</keyword>
<reference evidence="1" key="1">
    <citation type="submission" date="2020-08" db="EMBL/GenBank/DDBJ databases">
        <title>Multicomponent nature underlies the extraordinary mechanical properties of spider dragline silk.</title>
        <authorList>
            <person name="Kono N."/>
            <person name="Nakamura H."/>
            <person name="Mori M."/>
            <person name="Yoshida Y."/>
            <person name="Ohtoshi R."/>
            <person name="Malay A.D."/>
            <person name="Moran D.A.P."/>
            <person name="Tomita M."/>
            <person name="Numata K."/>
            <person name="Arakawa K."/>
        </authorList>
    </citation>
    <scope>NUCLEOTIDE SEQUENCE</scope>
</reference>
<dbReference type="Proteomes" id="UP000886998">
    <property type="component" value="Unassembled WGS sequence"/>
</dbReference>
<proteinExistence type="predicted"/>
<dbReference type="AlphaFoldDB" id="A0A8X6YT26"/>
<gene>
    <name evidence="1" type="ORF">TNIN_329661</name>
</gene>
<name>A0A8X6YT26_9ARAC</name>
<protein>
    <submittedName>
        <fullName evidence="1">Uncharacterized protein</fullName>
    </submittedName>
</protein>
<evidence type="ECO:0000313" key="1">
    <source>
        <dbReference type="EMBL" id="GFY75209.1"/>
    </source>
</evidence>
<organism evidence="1 2">
    <name type="scientific">Trichonephila inaurata madagascariensis</name>
    <dbReference type="NCBI Taxonomy" id="2747483"/>
    <lineage>
        <taxon>Eukaryota</taxon>
        <taxon>Metazoa</taxon>
        <taxon>Ecdysozoa</taxon>
        <taxon>Arthropoda</taxon>
        <taxon>Chelicerata</taxon>
        <taxon>Arachnida</taxon>
        <taxon>Araneae</taxon>
        <taxon>Araneomorphae</taxon>
        <taxon>Entelegynae</taxon>
        <taxon>Araneoidea</taxon>
        <taxon>Nephilidae</taxon>
        <taxon>Trichonephila</taxon>
        <taxon>Trichonephila inaurata</taxon>
    </lineage>
</organism>
<evidence type="ECO:0000313" key="2">
    <source>
        <dbReference type="Proteomes" id="UP000886998"/>
    </source>
</evidence>
<dbReference type="EMBL" id="BMAV01021225">
    <property type="protein sequence ID" value="GFY75209.1"/>
    <property type="molecule type" value="Genomic_DNA"/>
</dbReference>